<evidence type="ECO:0000313" key="3">
    <source>
        <dbReference type="EMBL" id="QDY68336.1"/>
    </source>
</evidence>
<dbReference type="PROSITE" id="PS51704">
    <property type="entry name" value="GP_PDE"/>
    <property type="match status" value="1"/>
</dbReference>
<keyword evidence="4" id="KW-1185">Reference proteome</keyword>
<feature type="transmembrane region" description="Helical" evidence="1">
    <location>
        <begin position="352"/>
        <end position="371"/>
    </location>
</feature>
<protein>
    <submittedName>
        <fullName evidence="3">Glycerophosphodiester phosphodiesterase</fullName>
    </submittedName>
</protein>
<dbReference type="OrthoDB" id="1854250at2"/>
<keyword evidence="1" id="KW-0812">Transmembrane</keyword>
<dbReference type="PANTHER" id="PTHR46211">
    <property type="entry name" value="GLYCEROPHOSPHORYL DIESTER PHOSPHODIESTERASE"/>
    <property type="match status" value="1"/>
</dbReference>
<organism evidence="3 4">
    <name type="scientific">Qingshengfaniella alkalisoli</name>
    <dbReference type="NCBI Taxonomy" id="2599296"/>
    <lineage>
        <taxon>Bacteria</taxon>
        <taxon>Pseudomonadati</taxon>
        <taxon>Pseudomonadota</taxon>
        <taxon>Alphaproteobacteria</taxon>
        <taxon>Rhodobacterales</taxon>
        <taxon>Paracoccaceae</taxon>
        <taxon>Qingshengfaniella</taxon>
    </lineage>
</organism>
<dbReference type="InterPro" id="IPR030395">
    <property type="entry name" value="GP_PDE_dom"/>
</dbReference>
<dbReference type="GO" id="GO:0006629">
    <property type="term" value="P:lipid metabolic process"/>
    <property type="evidence" value="ECO:0007669"/>
    <property type="project" value="InterPro"/>
</dbReference>
<gene>
    <name evidence="3" type="ORF">FPZ52_01000</name>
</gene>
<evidence type="ECO:0000313" key="4">
    <source>
        <dbReference type="Proteomes" id="UP000318483"/>
    </source>
</evidence>
<dbReference type="Pfam" id="PF10110">
    <property type="entry name" value="GPDPase_memb"/>
    <property type="match status" value="1"/>
</dbReference>
<name>A0A5B8I728_9RHOB</name>
<dbReference type="EMBL" id="CP042261">
    <property type="protein sequence ID" value="QDY68336.1"/>
    <property type="molecule type" value="Genomic_DNA"/>
</dbReference>
<evidence type="ECO:0000259" key="2">
    <source>
        <dbReference type="PROSITE" id="PS51704"/>
    </source>
</evidence>
<reference evidence="3 4" key="1">
    <citation type="submission" date="2019-07" db="EMBL/GenBank/DDBJ databases">
        <title>Litoreibacter alkalisoli sp. nov., isolated from saline-alkaline soil.</title>
        <authorList>
            <person name="Wang S."/>
            <person name="Xu L."/>
            <person name="Xing Y.-T."/>
            <person name="Sun J.-Q."/>
        </authorList>
    </citation>
    <scope>NUCLEOTIDE SEQUENCE [LARGE SCALE GENOMIC DNA]</scope>
    <source>
        <strain evidence="3 4">LN3S51</strain>
    </source>
</reference>
<dbReference type="Gene3D" id="3.20.20.190">
    <property type="entry name" value="Phosphatidylinositol (PI) phosphodiesterase"/>
    <property type="match status" value="1"/>
</dbReference>
<feature type="transmembrane region" description="Helical" evidence="1">
    <location>
        <begin position="49"/>
        <end position="69"/>
    </location>
</feature>
<dbReference type="PANTHER" id="PTHR46211:SF8">
    <property type="entry name" value="PHOSPHODIESTERASE"/>
    <property type="match status" value="1"/>
</dbReference>
<proteinExistence type="predicted"/>
<dbReference type="InterPro" id="IPR018476">
    <property type="entry name" value="GlyceroP-diester-Pdiesterase_M"/>
</dbReference>
<dbReference type="InterPro" id="IPR017946">
    <property type="entry name" value="PLC-like_Pdiesterase_TIM-brl"/>
</dbReference>
<feature type="transmembrane region" description="Helical" evidence="1">
    <location>
        <begin position="89"/>
        <end position="115"/>
    </location>
</feature>
<evidence type="ECO:0000256" key="1">
    <source>
        <dbReference type="SAM" id="Phobius"/>
    </source>
</evidence>
<accession>A0A5B8I728</accession>
<dbReference type="SUPFAM" id="SSF51695">
    <property type="entry name" value="PLC-like phosphodiesterases"/>
    <property type="match status" value="1"/>
</dbReference>
<dbReference type="Pfam" id="PF03009">
    <property type="entry name" value="GDPD"/>
    <property type="match status" value="1"/>
</dbReference>
<dbReference type="GO" id="GO:0008081">
    <property type="term" value="F:phosphoric diester hydrolase activity"/>
    <property type="evidence" value="ECO:0007669"/>
    <property type="project" value="InterPro"/>
</dbReference>
<dbReference type="KEGG" id="lit:FPZ52_01000"/>
<feature type="domain" description="GP-PDE" evidence="2">
    <location>
        <begin position="380"/>
        <end position="610"/>
    </location>
</feature>
<dbReference type="AlphaFoldDB" id="A0A5B8I728"/>
<keyword evidence="1" id="KW-1133">Transmembrane helix</keyword>
<dbReference type="Proteomes" id="UP000318483">
    <property type="component" value="Chromosome"/>
</dbReference>
<feature type="transmembrane region" description="Helical" evidence="1">
    <location>
        <begin position="199"/>
        <end position="230"/>
    </location>
</feature>
<sequence>MTHCRTMWSRQEELQSFRRGASFQSIQHMAACMIIKDYLTHIWKARWPLLATHALLTGVTVALISPLLGLTIRIAVERSGQPVLADQDIAMFLLTPVGFIGAVVVGSIMLALAVLEVSVMMSVLHARARGATDWGHDALAAVGMCLPRIALFAGHLILRLLIIALPFVALVGLIAWLRLTEYDINYYLATRPPEFIQTLRIGIPILLLGGLVILARLVTWSMALPILLFTQCRPKDAFGESRKLTKGRRPQLLAAMLMWALFAAALVMLVAGLTAGLTDIAELIAGTSLVRLVGGLSVVLLIWALLTLATSTLTQSGFALLLLDWMEQLGGDVHPYDFEHPAPLKPSRMAQIVVILGFMVVAAIFAGVRLGQTLRTSDTVEIIAHRGAAAVAPENTLSAIEAALDAGADWVEIDVQETAEGEVIVIHDSDFMRIGGSALKVWDSTRTDLDEIEIGSWFGPDFEGEPVPLLSEVLDMSKGRAKVLIELKFYDHDDRLAQRVSDIVAETGMDDQVAAMSLDMGQVEHMKAIRPEWDVGLLAATAVGDLTRLEVDFLAVNSGIATPALLRHARSREMPVMVWTVDDPVDMSRMISRGVNGLITNDPATARQVLGARAGMTTVERLLLEAAELLGADLDLTDGPLADERA</sequence>
<feature type="transmembrane region" description="Helical" evidence="1">
    <location>
        <begin position="156"/>
        <end position="179"/>
    </location>
</feature>
<feature type="transmembrane region" description="Helical" evidence="1">
    <location>
        <begin position="251"/>
        <end position="277"/>
    </location>
</feature>
<keyword evidence="1" id="KW-0472">Membrane</keyword>
<feature type="transmembrane region" description="Helical" evidence="1">
    <location>
        <begin position="283"/>
        <end position="306"/>
    </location>
</feature>